<comment type="caution">
    <text evidence="1">The sequence shown here is derived from an EMBL/GenBank/DDBJ whole genome shotgun (WGS) entry which is preliminary data.</text>
</comment>
<gene>
    <name evidence="1" type="ORF">EUBHAL_02229</name>
</gene>
<reference evidence="1 2" key="1">
    <citation type="submission" date="2009-01" db="EMBL/GenBank/DDBJ databases">
        <authorList>
            <person name="Fulton L."/>
            <person name="Clifton S."/>
            <person name="Fulton B."/>
            <person name="Xu J."/>
            <person name="Minx P."/>
            <person name="Pepin K.H."/>
            <person name="Johnson M."/>
            <person name="Bhonagiri V."/>
            <person name="Nash W.E."/>
            <person name="Mardis E.R."/>
            <person name="Wilson R.K."/>
        </authorList>
    </citation>
    <scope>NUCLEOTIDE SEQUENCE [LARGE SCALE GENOMIC DNA]</scope>
    <source>
        <strain evidence="1 2">DSM 3353</strain>
    </source>
</reference>
<dbReference type="AlphaFoldDB" id="C0EXT7"/>
<dbReference type="Proteomes" id="UP000003174">
    <property type="component" value="Unassembled WGS sequence"/>
</dbReference>
<accession>C0EXT7</accession>
<organism evidence="1 2">
    <name type="scientific">Anaerobutyricum hallii DSM 3353</name>
    <dbReference type="NCBI Taxonomy" id="411469"/>
    <lineage>
        <taxon>Bacteria</taxon>
        <taxon>Bacillati</taxon>
        <taxon>Bacillota</taxon>
        <taxon>Clostridia</taxon>
        <taxon>Lachnospirales</taxon>
        <taxon>Lachnospiraceae</taxon>
        <taxon>Anaerobutyricum</taxon>
    </lineage>
</organism>
<name>C0EXT7_9FIRM</name>
<evidence type="ECO:0000313" key="2">
    <source>
        <dbReference type="Proteomes" id="UP000003174"/>
    </source>
</evidence>
<evidence type="ECO:0000313" key="1">
    <source>
        <dbReference type="EMBL" id="EEG35892.1"/>
    </source>
</evidence>
<dbReference type="EMBL" id="ACEP01000100">
    <property type="protein sequence ID" value="EEG35892.1"/>
    <property type="molecule type" value="Genomic_DNA"/>
</dbReference>
<sequence>MNLFFEKNKVICAKNTKESKKVIRRMDNAQKSSKDSYNTK</sequence>
<reference evidence="1 2" key="2">
    <citation type="submission" date="2009-02" db="EMBL/GenBank/DDBJ databases">
        <title>Draft genome sequence of Eubacterium hallii (DSM 3353).</title>
        <authorList>
            <person name="Sudarsanam P."/>
            <person name="Ley R."/>
            <person name="Guruge J."/>
            <person name="Turnbaugh P.J."/>
            <person name="Mahowald M."/>
            <person name="Liep D."/>
            <person name="Gordon J."/>
        </authorList>
    </citation>
    <scope>NUCLEOTIDE SEQUENCE [LARGE SCALE GENOMIC DNA]</scope>
    <source>
        <strain evidence="1 2">DSM 3353</strain>
    </source>
</reference>
<protein>
    <submittedName>
        <fullName evidence="1">Uncharacterized protein</fullName>
    </submittedName>
</protein>
<proteinExistence type="predicted"/>